<dbReference type="Pfam" id="PF00708">
    <property type="entry name" value="Acylphosphatase"/>
    <property type="match status" value="1"/>
</dbReference>
<dbReference type="InterPro" id="IPR020456">
    <property type="entry name" value="Acylphosphatase"/>
</dbReference>
<evidence type="ECO:0000313" key="6">
    <source>
        <dbReference type="Proteomes" id="UP000236248"/>
    </source>
</evidence>
<gene>
    <name evidence="5" type="ORF">NCAV_0172</name>
</gene>
<sequence length="262" mass="30405">MLAYKLIVRGKVQRVGFRRYVLEHARALGLKGNVRNEDDDSVHIHAQADDENVLKRFIELVKSAPSPAYVASVEIIPAEVEDLKSFKIVYGELGDELQEGFGAMQSVFDDYRQEFRSYVGEFRSYVGEFREFASRTDTNFAELKQELRSFACRTDANFAELKQEIRAFSDRTDANFAELKQEVRGVRDDLKQEIRAFSDRTDLNFKAIEAKYGEISEKLTLILNELKRSNEETRVDLTRAMNMLADILNRLIRLEEQREQKQ</sequence>
<dbReference type="SUPFAM" id="SSF58113">
    <property type="entry name" value="Apolipoprotein A-I"/>
    <property type="match status" value="1"/>
</dbReference>
<evidence type="ECO:0000259" key="4">
    <source>
        <dbReference type="PROSITE" id="PS51160"/>
    </source>
</evidence>
<keyword evidence="1 5" id="KW-0378">Hydrolase</keyword>
<protein>
    <recommendedName>
        <fullName evidence="1">acylphosphatase</fullName>
        <ecNumber evidence="1">3.6.1.7</ecNumber>
    </recommendedName>
</protein>
<name>A0A2K5AP05_9ARCH</name>
<keyword evidence="6" id="KW-1185">Reference proteome</keyword>
<feature type="coiled-coil region" evidence="3">
    <location>
        <begin position="223"/>
        <end position="257"/>
    </location>
</feature>
<dbReference type="SUPFAM" id="SSF54975">
    <property type="entry name" value="Acylphosphatase/BLUF domain-like"/>
    <property type="match status" value="1"/>
</dbReference>
<dbReference type="KEGG" id="ncv:NCAV_0172"/>
<keyword evidence="3" id="KW-0175">Coiled coil</keyword>
<evidence type="ECO:0000256" key="2">
    <source>
        <dbReference type="RuleBase" id="RU004168"/>
    </source>
</evidence>
<dbReference type="RefSeq" id="WP_158648799.1">
    <property type="nucleotide sequence ID" value="NZ_LT981265.1"/>
</dbReference>
<evidence type="ECO:0000256" key="3">
    <source>
        <dbReference type="SAM" id="Coils"/>
    </source>
</evidence>
<dbReference type="PANTHER" id="PTHR47268:SF4">
    <property type="entry name" value="ACYLPHOSPHATASE"/>
    <property type="match status" value="1"/>
</dbReference>
<proteinExistence type="inferred from homology"/>
<reference evidence="6" key="1">
    <citation type="submission" date="2018-01" db="EMBL/GenBank/DDBJ databases">
        <authorList>
            <person name="Kerou L M."/>
        </authorList>
    </citation>
    <scope>NUCLEOTIDE SEQUENCE [LARGE SCALE GENOMIC DNA]</scope>
    <source>
        <strain evidence="6">SCU2</strain>
    </source>
</reference>
<feature type="domain" description="Acylphosphatase-like" evidence="4">
    <location>
        <begin position="3"/>
        <end position="90"/>
    </location>
</feature>
<comment type="catalytic activity">
    <reaction evidence="1">
        <text>an acyl phosphate + H2O = a carboxylate + phosphate + H(+)</text>
        <dbReference type="Rhea" id="RHEA:14965"/>
        <dbReference type="ChEBI" id="CHEBI:15377"/>
        <dbReference type="ChEBI" id="CHEBI:15378"/>
        <dbReference type="ChEBI" id="CHEBI:29067"/>
        <dbReference type="ChEBI" id="CHEBI:43474"/>
        <dbReference type="ChEBI" id="CHEBI:59918"/>
        <dbReference type="EC" id="3.6.1.7"/>
    </reaction>
</comment>
<dbReference type="PROSITE" id="PS51160">
    <property type="entry name" value="ACYLPHOSPHATASE_3"/>
    <property type="match status" value="1"/>
</dbReference>
<dbReference type="Gene3D" id="3.30.70.100">
    <property type="match status" value="1"/>
</dbReference>
<dbReference type="EC" id="3.6.1.7" evidence="1"/>
<evidence type="ECO:0000256" key="1">
    <source>
        <dbReference type="PROSITE-ProRule" id="PRU00520"/>
    </source>
</evidence>
<dbReference type="InterPro" id="IPR036046">
    <property type="entry name" value="Acylphosphatase-like_dom_sf"/>
</dbReference>
<feature type="active site" evidence="1">
    <location>
        <position position="36"/>
    </location>
</feature>
<accession>A0A2K5AP05</accession>
<dbReference type="Proteomes" id="UP000236248">
    <property type="component" value="Chromosome NCAV"/>
</dbReference>
<evidence type="ECO:0000313" key="5">
    <source>
        <dbReference type="EMBL" id="SPC33372.1"/>
    </source>
</evidence>
<organism evidence="5 6">
    <name type="scientific">Candidatus Nitrosocaldus cavascurensis</name>
    <dbReference type="NCBI Taxonomy" id="2058097"/>
    <lineage>
        <taxon>Archaea</taxon>
        <taxon>Nitrososphaerota</taxon>
        <taxon>Nitrososphaeria</taxon>
        <taxon>Candidatus Nitrosocaldales</taxon>
        <taxon>Candidatus Nitrosocaldaceae</taxon>
        <taxon>Candidatus Nitrosocaldus</taxon>
    </lineage>
</organism>
<dbReference type="EMBL" id="LT981265">
    <property type="protein sequence ID" value="SPC33372.1"/>
    <property type="molecule type" value="Genomic_DNA"/>
</dbReference>
<dbReference type="PANTHER" id="PTHR47268">
    <property type="entry name" value="ACYLPHOSPHATASE"/>
    <property type="match status" value="1"/>
</dbReference>
<dbReference type="GO" id="GO:0003998">
    <property type="term" value="F:acylphosphatase activity"/>
    <property type="evidence" value="ECO:0007669"/>
    <property type="project" value="UniProtKB-EC"/>
</dbReference>
<dbReference type="InterPro" id="IPR001792">
    <property type="entry name" value="Acylphosphatase-like_dom"/>
</dbReference>
<dbReference type="GeneID" id="41594274"/>
<feature type="active site" evidence="1">
    <location>
        <position position="18"/>
    </location>
</feature>
<dbReference type="AlphaFoldDB" id="A0A2K5AP05"/>
<comment type="similarity">
    <text evidence="2">Belongs to the acylphosphatase family.</text>
</comment>